<protein>
    <recommendedName>
        <fullName evidence="4">Methyltransferase domain-containing protein</fullName>
    </recommendedName>
</protein>
<dbReference type="PANTHER" id="PTHR43591">
    <property type="entry name" value="METHYLTRANSFERASE"/>
    <property type="match status" value="1"/>
</dbReference>
<dbReference type="GO" id="GO:0008168">
    <property type="term" value="F:methyltransferase activity"/>
    <property type="evidence" value="ECO:0007669"/>
    <property type="project" value="TreeGrafter"/>
</dbReference>
<dbReference type="PANTHER" id="PTHR43591:SF31">
    <property type="entry name" value="LAEA-LIKE, PUTATIVE (AFU_ORTHOLOGUE AFUA_8G01930)-RELATED"/>
    <property type="match status" value="1"/>
</dbReference>
<evidence type="ECO:0008006" key="4">
    <source>
        <dbReference type="Google" id="ProtNLM"/>
    </source>
</evidence>
<keyword evidence="3" id="KW-1185">Reference proteome</keyword>
<feature type="compositionally biased region" description="Acidic residues" evidence="1">
    <location>
        <begin position="23"/>
        <end position="35"/>
    </location>
</feature>
<reference evidence="2 3" key="1">
    <citation type="submission" date="2015-01" db="EMBL/GenBank/DDBJ databases">
        <title>The Genome Sequence of Exophiala mesophila CBS40295.</title>
        <authorList>
            <consortium name="The Broad Institute Genomics Platform"/>
            <person name="Cuomo C."/>
            <person name="de Hoog S."/>
            <person name="Gorbushina A."/>
            <person name="Stielow B."/>
            <person name="Teixiera M."/>
            <person name="Abouelleil A."/>
            <person name="Chapman S.B."/>
            <person name="Priest M."/>
            <person name="Young S.K."/>
            <person name="Wortman J."/>
            <person name="Nusbaum C."/>
            <person name="Birren B."/>
        </authorList>
    </citation>
    <scope>NUCLEOTIDE SEQUENCE [LARGE SCALE GENOMIC DNA]</scope>
    <source>
        <strain evidence="2 3">CBS 40295</strain>
    </source>
</reference>
<dbReference type="GeneID" id="27326215"/>
<sequence>MADSPEKEIVPEEQPQPPALEADVNDNDSALGDEGDLTSTASLTSSIYHYRQENGRTYNSFGDAYILPNDEAELDRLDLQHHLMKLTFGDRLTTVNFEEGKELQRVLDVGTGTGIWAIEFADLHPEALITGVDLSPTQPPFVPPNVSFEIVDITKPWSFSYTFDFIFARMMTGAFGDWKAFIQETYDNLNPGGVIEIQDVHFDVGSSDGSLPEDSALRMWSKYMLEASRTLGVPLDSVLSVKAQLIEAGFEDVQQTVQLWPMTWWPKDPRHKKIGLWTYHNMSGNLLGISVAFFTRGLGWTVEELEVFLAKVRTDMKNTQFHAVWPIYAVSGRKPKA</sequence>
<dbReference type="AlphaFoldDB" id="A0A0D1Z1R6"/>
<organism evidence="2 3">
    <name type="scientific">Exophiala mesophila</name>
    <name type="common">Black yeast-like fungus</name>
    <dbReference type="NCBI Taxonomy" id="212818"/>
    <lineage>
        <taxon>Eukaryota</taxon>
        <taxon>Fungi</taxon>
        <taxon>Dikarya</taxon>
        <taxon>Ascomycota</taxon>
        <taxon>Pezizomycotina</taxon>
        <taxon>Eurotiomycetes</taxon>
        <taxon>Chaetothyriomycetidae</taxon>
        <taxon>Chaetothyriales</taxon>
        <taxon>Herpotrichiellaceae</taxon>
        <taxon>Exophiala</taxon>
    </lineage>
</organism>
<dbReference type="VEuPathDB" id="FungiDB:PV10_08370"/>
<dbReference type="EMBL" id="KN847525">
    <property type="protein sequence ID" value="KIV88712.1"/>
    <property type="molecule type" value="Genomic_DNA"/>
</dbReference>
<feature type="region of interest" description="Disordered" evidence="1">
    <location>
        <begin position="1"/>
        <end position="35"/>
    </location>
</feature>
<dbReference type="OMA" id="NHNIAGE"/>
<dbReference type="Pfam" id="PF13489">
    <property type="entry name" value="Methyltransf_23"/>
    <property type="match status" value="1"/>
</dbReference>
<dbReference type="InterPro" id="IPR029063">
    <property type="entry name" value="SAM-dependent_MTases_sf"/>
</dbReference>
<feature type="compositionally biased region" description="Basic and acidic residues" evidence="1">
    <location>
        <begin position="1"/>
        <end position="10"/>
    </location>
</feature>
<evidence type="ECO:0000313" key="2">
    <source>
        <dbReference type="EMBL" id="KIV88712.1"/>
    </source>
</evidence>
<dbReference type="STRING" id="212818.A0A0D1Z1R6"/>
<evidence type="ECO:0000256" key="1">
    <source>
        <dbReference type="SAM" id="MobiDB-lite"/>
    </source>
</evidence>
<dbReference type="Gene3D" id="3.40.50.150">
    <property type="entry name" value="Vaccinia Virus protein VP39"/>
    <property type="match status" value="1"/>
</dbReference>
<dbReference type="OrthoDB" id="2013972at2759"/>
<dbReference type="RefSeq" id="XP_016220286.1">
    <property type="nucleotide sequence ID" value="XM_016373375.1"/>
</dbReference>
<dbReference type="Proteomes" id="UP000054302">
    <property type="component" value="Unassembled WGS sequence"/>
</dbReference>
<accession>A0A0D1Z1R6</accession>
<dbReference type="CDD" id="cd02440">
    <property type="entry name" value="AdoMet_MTases"/>
    <property type="match status" value="1"/>
</dbReference>
<dbReference type="SUPFAM" id="SSF53335">
    <property type="entry name" value="S-adenosyl-L-methionine-dependent methyltransferases"/>
    <property type="match status" value="1"/>
</dbReference>
<gene>
    <name evidence="2" type="ORF">PV10_08370</name>
</gene>
<proteinExistence type="predicted"/>
<evidence type="ECO:0000313" key="3">
    <source>
        <dbReference type="Proteomes" id="UP000054302"/>
    </source>
</evidence>
<name>A0A0D1Z1R6_EXOME</name>
<dbReference type="HOGENOM" id="CLU_010595_1_2_1"/>